<gene>
    <name evidence="1" type="ORF">SAMN06273570_4188</name>
</gene>
<protein>
    <submittedName>
        <fullName evidence="1">Uncharacterized protein</fullName>
    </submittedName>
</protein>
<name>A0A286C003_9GAMM</name>
<dbReference type="AlphaFoldDB" id="A0A286C003"/>
<evidence type="ECO:0000313" key="1">
    <source>
        <dbReference type="EMBL" id="SOD39734.1"/>
    </source>
</evidence>
<proteinExistence type="predicted"/>
<keyword evidence="2" id="KW-1185">Reference proteome</keyword>
<reference evidence="2" key="1">
    <citation type="submission" date="2017-09" db="EMBL/GenBank/DDBJ databases">
        <authorList>
            <person name="Varghese N."/>
            <person name="Submissions S."/>
        </authorList>
    </citation>
    <scope>NUCLEOTIDE SEQUENCE [LARGE SCALE GENOMIC DNA]</scope>
    <source>
        <strain evidence="2">JKS000234</strain>
    </source>
</reference>
<sequence>MIMLTLIQFSYSQCHHYFLKQFHKLIALLKEKGDPSVY</sequence>
<organism evidence="1 2">
    <name type="scientific">Candidatus Pantoea floridensis</name>
    <dbReference type="NCBI Taxonomy" id="1938870"/>
    <lineage>
        <taxon>Bacteria</taxon>
        <taxon>Pseudomonadati</taxon>
        <taxon>Pseudomonadota</taxon>
        <taxon>Gammaproteobacteria</taxon>
        <taxon>Enterobacterales</taxon>
        <taxon>Erwiniaceae</taxon>
        <taxon>Pantoea</taxon>
    </lineage>
</organism>
<accession>A0A286C003</accession>
<evidence type="ECO:0000313" key="2">
    <source>
        <dbReference type="Proteomes" id="UP000219271"/>
    </source>
</evidence>
<dbReference type="EMBL" id="OCMY01000001">
    <property type="protein sequence ID" value="SOD39734.1"/>
    <property type="molecule type" value="Genomic_DNA"/>
</dbReference>
<dbReference type="Proteomes" id="UP000219271">
    <property type="component" value="Unassembled WGS sequence"/>
</dbReference>